<reference evidence="2" key="2">
    <citation type="submission" date="2020-05" db="UniProtKB">
        <authorList>
            <consortium name="EnsemblMetazoa"/>
        </authorList>
    </citation>
    <scope>IDENTIFICATION</scope>
    <source>
        <strain evidence="2">MINIMUS1</strain>
    </source>
</reference>
<evidence type="ECO:0000313" key="2">
    <source>
        <dbReference type="EnsemblMetazoa" id="AMIN006355-PA"/>
    </source>
</evidence>
<evidence type="ECO:0000313" key="3">
    <source>
        <dbReference type="Proteomes" id="UP000075920"/>
    </source>
</evidence>
<reference evidence="3" key="1">
    <citation type="submission" date="2013-03" db="EMBL/GenBank/DDBJ databases">
        <title>The Genome Sequence of Anopheles minimus MINIMUS1.</title>
        <authorList>
            <consortium name="The Broad Institute Genomics Platform"/>
            <person name="Neafsey D.E."/>
            <person name="Walton C."/>
            <person name="Walker B."/>
            <person name="Young S.K."/>
            <person name="Zeng Q."/>
            <person name="Gargeya S."/>
            <person name="Fitzgerald M."/>
            <person name="Haas B."/>
            <person name="Abouelleil A."/>
            <person name="Allen A.W."/>
            <person name="Alvarado L."/>
            <person name="Arachchi H.M."/>
            <person name="Berlin A.M."/>
            <person name="Chapman S.B."/>
            <person name="Gainer-Dewar J."/>
            <person name="Goldberg J."/>
            <person name="Griggs A."/>
            <person name="Gujja S."/>
            <person name="Hansen M."/>
            <person name="Howarth C."/>
            <person name="Imamovic A."/>
            <person name="Ireland A."/>
            <person name="Larimer J."/>
            <person name="McCowan C."/>
            <person name="Murphy C."/>
            <person name="Pearson M."/>
            <person name="Poon T.W."/>
            <person name="Priest M."/>
            <person name="Roberts A."/>
            <person name="Saif S."/>
            <person name="Shea T."/>
            <person name="Sisk P."/>
            <person name="Sykes S."/>
            <person name="Wortman J."/>
            <person name="Nusbaum C."/>
            <person name="Birren B."/>
        </authorList>
    </citation>
    <scope>NUCLEOTIDE SEQUENCE [LARGE SCALE GENOMIC DNA]</scope>
    <source>
        <strain evidence="3">MINIMUS1</strain>
    </source>
</reference>
<dbReference type="VEuPathDB" id="VectorBase:AMIN006355"/>
<dbReference type="Proteomes" id="UP000075920">
    <property type="component" value="Unassembled WGS sequence"/>
</dbReference>
<keyword evidence="3" id="KW-1185">Reference proteome</keyword>
<protein>
    <submittedName>
        <fullName evidence="2">Uncharacterized protein</fullName>
    </submittedName>
</protein>
<evidence type="ECO:0000256" key="1">
    <source>
        <dbReference type="SAM" id="MobiDB-lite"/>
    </source>
</evidence>
<feature type="region of interest" description="Disordered" evidence="1">
    <location>
        <begin position="42"/>
        <end position="65"/>
    </location>
</feature>
<sequence length="222" mass="25842">MNINVSDLTDIALQIMGYKMYDRNGLPIDSLDEMIVKYRTDKSNPTAGKAKSATKRKASNTPTSTQDQFMVHFGLPDFNNVLEQPKQYVEAQMSSFVLQQQERLVTLRTEDEILKASLKSLRTSIGRRVAKEKPALTHKMMKIFDTMCQADERELLSRTKYDLDVGDHVLLKQGLLLREFNMLMQLLKRIMDDLSDNYTHYDFAFYLLQKLYEHIKKPEHLL</sequence>
<proteinExistence type="predicted"/>
<organism evidence="2 3">
    <name type="scientific">Anopheles minimus</name>
    <dbReference type="NCBI Taxonomy" id="112268"/>
    <lineage>
        <taxon>Eukaryota</taxon>
        <taxon>Metazoa</taxon>
        <taxon>Ecdysozoa</taxon>
        <taxon>Arthropoda</taxon>
        <taxon>Hexapoda</taxon>
        <taxon>Insecta</taxon>
        <taxon>Pterygota</taxon>
        <taxon>Neoptera</taxon>
        <taxon>Endopterygota</taxon>
        <taxon>Diptera</taxon>
        <taxon>Nematocera</taxon>
        <taxon>Culicoidea</taxon>
        <taxon>Culicidae</taxon>
        <taxon>Anophelinae</taxon>
        <taxon>Anopheles</taxon>
    </lineage>
</organism>
<accession>A0A182W7N2</accession>
<name>A0A182W7N2_9DIPT</name>
<dbReference type="AlphaFoldDB" id="A0A182W7N2"/>
<dbReference type="EnsemblMetazoa" id="AMIN006355-RA">
    <property type="protein sequence ID" value="AMIN006355-PA"/>
    <property type="gene ID" value="AMIN006355"/>
</dbReference>